<dbReference type="Proteomes" id="UP000190027">
    <property type="component" value="Unassembled WGS sequence"/>
</dbReference>
<proteinExistence type="predicted"/>
<dbReference type="RefSeq" id="WP_078717789.1">
    <property type="nucleotide sequence ID" value="NZ_FUYC01000012.1"/>
</dbReference>
<reference evidence="1 2" key="1">
    <citation type="submission" date="2017-02" db="EMBL/GenBank/DDBJ databases">
        <authorList>
            <person name="Peterson S.W."/>
        </authorList>
    </citation>
    <scope>NUCLEOTIDE SEQUENCE [LARGE SCALE GENOMIC DNA]</scope>
    <source>
        <strain evidence="1 2">DSM 16080</strain>
    </source>
</reference>
<organism evidence="1 2">
    <name type="scientific">Paucidesulfovibrio gracilis DSM 16080</name>
    <dbReference type="NCBI Taxonomy" id="1121449"/>
    <lineage>
        <taxon>Bacteria</taxon>
        <taxon>Pseudomonadati</taxon>
        <taxon>Thermodesulfobacteriota</taxon>
        <taxon>Desulfovibrionia</taxon>
        <taxon>Desulfovibrionales</taxon>
        <taxon>Desulfovibrionaceae</taxon>
        <taxon>Paucidesulfovibrio</taxon>
    </lineage>
</organism>
<dbReference type="SUPFAM" id="SSF52172">
    <property type="entry name" value="CheY-like"/>
    <property type="match status" value="1"/>
</dbReference>
<name>A0A1T4XN76_9BACT</name>
<dbReference type="OrthoDB" id="9768734at2"/>
<sequence>MSESIRIALAVRHEPARHALEKAVSRIPGASLQREPQASDILIYEVTPESEQDFLRLGRTLTSQTRGEVFLTCAEPSPDFLIQAMRAGIHEFLPLPVPEQELVRAVKRFQARQGAPVEPRECAGGRVRLVLGAKAGTGVTTLAVNLACALHARGERTVLVDLGRSMGEIPLFLDMEYAYTWGDAIQNLDRVDTTYLDSLLARSENGPAVLASPGHALPPSLAADPAALSQGLGRILQELALGFDQVVVDGGAHLDRLLPSVPEAADRVLLVMNPSLPCLARAKQQLDTLRKGQAEQKTHVISARHPRHGDIGSREMEEILQKRVFALLPDDYAAALGAMNQGRPLLQAAPKSALTRAIQKLAAGLSRRSAPTSAPVRSLLGLLRRKSAKQADPSVSGRLGVSS</sequence>
<accession>A0A1T4XN76</accession>
<dbReference type="GO" id="GO:0005829">
    <property type="term" value="C:cytosol"/>
    <property type="evidence" value="ECO:0007669"/>
    <property type="project" value="TreeGrafter"/>
</dbReference>
<gene>
    <name evidence="1" type="ORF">SAMN02745704_02244</name>
</gene>
<evidence type="ECO:0000313" key="1">
    <source>
        <dbReference type="EMBL" id="SKA90598.1"/>
    </source>
</evidence>
<protein>
    <submittedName>
        <fullName evidence="1">Pilus assembly protein CpaE</fullName>
    </submittedName>
</protein>
<dbReference type="PANTHER" id="PTHR43384:SF13">
    <property type="entry name" value="SLR0110 PROTEIN"/>
    <property type="match status" value="1"/>
</dbReference>
<dbReference type="InterPro" id="IPR011006">
    <property type="entry name" value="CheY-like_superfamily"/>
</dbReference>
<dbReference type="InterPro" id="IPR017746">
    <property type="entry name" value="Cellulose_synthase_operon_BcsQ"/>
</dbReference>
<evidence type="ECO:0000313" key="2">
    <source>
        <dbReference type="Proteomes" id="UP000190027"/>
    </source>
</evidence>
<dbReference type="InterPro" id="IPR027417">
    <property type="entry name" value="P-loop_NTPase"/>
</dbReference>
<dbReference type="GO" id="GO:0016887">
    <property type="term" value="F:ATP hydrolysis activity"/>
    <property type="evidence" value="ECO:0007669"/>
    <property type="project" value="TreeGrafter"/>
</dbReference>
<dbReference type="SUPFAM" id="SSF52540">
    <property type="entry name" value="P-loop containing nucleoside triphosphate hydrolases"/>
    <property type="match status" value="1"/>
</dbReference>
<dbReference type="GO" id="GO:0009898">
    <property type="term" value="C:cytoplasmic side of plasma membrane"/>
    <property type="evidence" value="ECO:0007669"/>
    <property type="project" value="TreeGrafter"/>
</dbReference>
<keyword evidence="2" id="KW-1185">Reference proteome</keyword>
<dbReference type="InterPro" id="IPR050625">
    <property type="entry name" value="ParA/MinD_ATPase"/>
</dbReference>
<dbReference type="Gene3D" id="3.40.50.2300">
    <property type="match status" value="1"/>
</dbReference>
<dbReference type="Gene3D" id="3.40.50.300">
    <property type="entry name" value="P-loop containing nucleotide triphosphate hydrolases"/>
    <property type="match status" value="1"/>
</dbReference>
<dbReference type="STRING" id="1121449.SAMN02745704_02244"/>
<dbReference type="PANTHER" id="PTHR43384">
    <property type="entry name" value="SEPTUM SITE-DETERMINING PROTEIN MIND HOMOLOG, CHLOROPLASTIC-RELATED"/>
    <property type="match status" value="1"/>
</dbReference>
<dbReference type="Pfam" id="PF06564">
    <property type="entry name" value="CBP_BcsQ"/>
    <property type="match status" value="1"/>
</dbReference>
<dbReference type="GO" id="GO:0005524">
    <property type="term" value="F:ATP binding"/>
    <property type="evidence" value="ECO:0007669"/>
    <property type="project" value="TreeGrafter"/>
</dbReference>
<dbReference type="EMBL" id="FUYC01000012">
    <property type="protein sequence ID" value="SKA90598.1"/>
    <property type="molecule type" value="Genomic_DNA"/>
</dbReference>
<dbReference type="AlphaFoldDB" id="A0A1T4XN76"/>
<dbReference type="GO" id="GO:0051782">
    <property type="term" value="P:negative regulation of cell division"/>
    <property type="evidence" value="ECO:0007669"/>
    <property type="project" value="TreeGrafter"/>
</dbReference>